<keyword evidence="1" id="KW-0472">Membrane</keyword>
<name>A0A5A7V0S4_CUCMM</name>
<sequence length="129" mass="14141">MNNCLCVCTKSNVPNSVENDGKRKKLKAKSKELGNFLNTHLDSIVDSKARMKPSFFGVFAVMILLAMVFVHVDCRHLRSRVETLPTVGTGRVEKVTKGDTSGLVSFNGHRKGSWAFKHASGPSMRGPGH</sequence>
<evidence type="ECO:0008006" key="4">
    <source>
        <dbReference type="Google" id="ProtNLM"/>
    </source>
</evidence>
<evidence type="ECO:0000256" key="1">
    <source>
        <dbReference type="SAM" id="Phobius"/>
    </source>
</evidence>
<dbReference type="Proteomes" id="UP000321393">
    <property type="component" value="Unassembled WGS sequence"/>
</dbReference>
<feature type="transmembrane region" description="Helical" evidence="1">
    <location>
        <begin position="54"/>
        <end position="72"/>
    </location>
</feature>
<evidence type="ECO:0000313" key="2">
    <source>
        <dbReference type="EMBL" id="KAA0060930.1"/>
    </source>
</evidence>
<reference evidence="2 3" key="1">
    <citation type="submission" date="2019-08" db="EMBL/GenBank/DDBJ databases">
        <title>Draft genome sequences of two oriental melons (Cucumis melo L. var makuwa).</title>
        <authorList>
            <person name="Kwon S.-Y."/>
        </authorList>
    </citation>
    <scope>NUCLEOTIDE SEQUENCE [LARGE SCALE GENOMIC DNA]</scope>
    <source>
        <strain evidence="3">cv. SW 3</strain>
        <tissue evidence="2">Leaf</tissue>
    </source>
</reference>
<dbReference type="AlphaFoldDB" id="A0A5A7V0S4"/>
<comment type="caution">
    <text evidence="2">The sequence shown here is derived from an EMBL/GenBank/DDBJ whole genome shotgun (WGS) entry which is preliminary data.</text>
</comment>
<dbReference type="OrthoDB" id="998583at2759"/>
<accession>A0A5A7V0S4</accession>
<protein>
    <recommendedName>
        <fullName evidence="4">Transmembrane protein</fullName>
    </recommendedName>
</protein>
<evidence type="ECO:0000313" key="3">
    <source>
        <dbReference type="Proteomes" id="UP000321393"/>
    </source>
</evidence>
<proteinExistence type="predicted"/>
<gene>
    <name evidence="2" type="ORF">E6C27_scaffold501G00630</name>
</gene>
<dbReference type="EMBL" id="SSTE01005103">
    <property type="protein sequence ID" value="KAA0060930.1"/>
    <property type="molecule type" value="Genomic_DNA"/>
</dbReference>
<keyword evidence="1" id="KW-1133">Transmembrane helix</keyword>
<keyword evidence="1" id="KW-0812">Transmembrane</keyword>
<organism evidence="2 3">
    <name type="scientific">Cucumis melo var. makuwa</name>
    <name type="common">Oriental melon</name>
    <dbReference type="NCBI Taxonomy" id="1194695"/>
    <lineage>
        <taxon>Eukaryota</taxon>
        <taxon>Viridiplantae</taxon>
        <taxon>Streptophyta</taxon>
        <taxon>Embryophyta</taxon>
        <taxon>Tracheophyta</taxon>
        <taxon>Spermatophyta</taxon>
        <taxon>Magnoliopsida</taxon>
        <taxon>eudicotyledons</taxon>
        <taxon>Gunneridae</taxon>
        <taxon>Pentapetalae</taxon>
        <taxon>rosids</taxon>
        <taxon>fabids</taxon>
        <taxon>Cucurbitales</taxon>
        <taxon>Cucurbitaceae</taxon>
        <taxon>Benincaseae</taxon>
        <taxon>Cucumis</taxon>
    </lineage>
</organism>